<proteinExistence type="predicted"/>
<feature type="domain" description="GLAA-B beta-barrel" evidence="8">
    <location>
        <begin position="145"/>
        <end position="265"/>
    </location>
</feature>
<evidence type="ECO:0008006" key="12">
    <source>
        <dbReference type="Google" id="ProtNLM"/>
    </source>
</evidence>
<protein>
    <recommendedName>
        <fullName evidence="12">Right handed beta helix domain-containing protein</fullName>
    </recommendedName>
</protein>
<evidence type="ECO:0000256" key="4">
    <source>
        <dbReference type="ARBA" id="ARBA00022737"/>
    </source>
</evidence>
<keyword evidence="4" id="KW-0677">Repeat</keyword>
<dbReference type="Gene3D" id="2.160.20.10">
    <property type="entry name" value="Single-stranded right-handed beta-helix, Pectin lyase-like"/>
    <property type="match status" value="2"/>
</dbReference>
<evidence type="ECO:0000259" key="9">
    <source>
        <dbReference type="Pfam" id="PF23764"/>
    </source>
</evidence>
<dbReference type="InterPro" id="IPR012334">
    <property type="entry name" value="Pectin_lyas_fold"/>
</dbReference>
<dbReference type="Pfam" id="PF13229">
    <property type="entry name" value="Beta_helix"/>
    <property type="match status" value="1"/>
</dbReference>
<comment type="catalytic activity">
    <reaction evidence="1">
        <text>Hydrolysis of terminal, non-reducing alpha-D-galactose residues in alpha-D-galactosides, including galactose oligosaccharides, galactomannans and galactolipids.</text>
        <dbReference type="EC" id="3.2.1.22"/>
    </reaction>
</comment>
<dbReference type="InterPro" id="IPR039448">
    <property type="entry name" value="Beta_helix"/>
</dbReference>
<feature type="domain" description="GLAA-B beta-barrel" evidence="9">
    <location>
        <begin position="376"/>
        <end position="438"/>
    </location>
</feature>
<dbReference type="SUPFAM" id="SSF51126">
    <property type="entry name" value="Pectin lyase-like"/>
    <property type="match status" value="1"/>
</dbReference>
<name>A0ABR5TLY0_9EURY</name>
<keyword evidence="5" id="KW-0378">Hydrolase</keyword>
<keyword evidence="6" id="KW-0326">Glycosidase</keyword>
<dbReference type="InterPro" id="IPR056441">
    <property type="entry name" value="Beta-barrel_GLAA-B_II"/>
</dbReference>
<dbReference type="PROSITE" id="PS51257">
    <property type="entry name" value="PROKAR_LIPOPROTEIN"/>
    <property type="match status" value="1"/>
</dbReference>
<evidence type="ECO:0000256" key="1">
    <source>
        <dbReference type="ARBA" id="ARBA00001255"/>
    </source>
</evidence>
<dbReference type="Proteomes" id="UP000070633">
    <property type="component" value="Unassembled WGS sequence"/>
</dbReference>
<evidence type="ECO:0000259" key="8">
    <source>
        <dbReference type="Pfam" id="PF23763"/>
    </source>
</evidence>
<gene>
    <name evidence="10" type="ORF">AKJ55_01340</name>
</gene>
<accession>A0ABR5TLY0</accession>
<sequence length="636" mass="72177">MKPKFQKVTYVAILFGAMLIASGCTKQEKIINAANYGLKQGADAVPALRKALEVCVEENATKLIIPKGKYDCYPDMATEKYVRVSNNDNGMKRIVFPLEGLKNFEIDGQGARFIMYSQILPFNIEGCENITIRNLSIDWNKPFYFQGTVIATHESTNSFDLKVFEECDYEIVANELIFLEKPGKAIRTWKQWAMPVKKDFGWEQNIDWNIWYDSKIKAPAYKGNECLLRSFNEKLNIRYHAKEIEPGVVRFFNAAPKLPQKGWVLIIKGKKDLQRVSPAIHIFDDKNVHIENVDVHHAGGMGLIAERTENISLVDFNVVLPSGSDRMVSTTADATHFVNCKGMIGIDSCMFENMLDDASNFHGIYTYIIKLVDDYTIGVNRMHGQQTGFQFAEAGDSVRLSETKDMKSYAVLKVASVRSFNEEYMEITLDEKVSDILRPSSVAENVSWQPDVQVKNCTVRRNRARSLLISTQGEVLIENNTFKTCSGQSLQFAGDATFWYESSPVRDVIIRNNHFKDFGLGGGNSPVIAFIPELKFDGKPTHYYHQNVIFNNNTCEVFGRRLVIARSVKNFVFKGNTILPSKTYPLAPLNQDAFSFRDCKDVTIEDNHYQWPEKTSVTVDNFSKDIKVEENIGIVK</sequence>
<evidence type="ECO:0000256" key="5">
    <source>
        <dbReference type="ARBA" id="ARBA00022801"/>
    </source>
</evidence>
<dbReference type="InterPro" id="IPR057275">
    <property type="entry name" value="Beta-barrel_GLAA-B_I"/>
</dbReference>
<reference evidence="10 11" key="1">
    <citation type="journal article" date="2016" name="Sci. Rep.">
        <title>Metabolic traits of an uncultured archaeal lineage -MSBL1- from brine pools of the Red Sea.</title>
        <authorList>
            <person name="Mwirichia R."/>
            <person name="Alam I."/>
            <person name="Rashid M."/>
            <person name="Vinu M."/>
            <person name="Ba-Alawi W."/>
            <person name="Anthony Kamau A."/>
            <person name="Kamanda Ngugi D."/>
            <person name="Goker M."/>
            <person name="Klenk H.P."/>
            <person name="Bajic V."/>
            <person name="Stingl U."/>
        </authorList>
    </citation>
    <scope>NUCLEOTIDE SEQUENCE [LARGE SCALE GENOMIC DNA]</scope>
    <source>
        <strain evidence="10">SCGC-AAA382M17</strain>
    </source>
</reference>
<evidence type="ECO:0000259" key="7">
    <source>
        <dbReference type="Pfam" id="PF13229"/>
    </source>
</evidence>
<evidence type="ECO:0000313" key="11">
    <source>
        <dbReference type="Proteomes" id="UP000070633"/>
    </source>
</evidence>
<dbReference type="InterPro" id="IPR011050">
    <property type="entry name" value="Pectin_lyase_fold/virulence"/>
</dbReference>
<comment type="caution">
    <text evidence="10">The sequence shown here is derived from an EMBL/GenBank/DDBJ whole genome shotgun (WGS) entry which is preliminary data.</text>
</comment>
<feature type="domain" description="Right handed beta helix" evidence="7">
    <location>
        <begin position="448"/>
        <end position="631"/>
    </location>
</feature>
<evidence type="ECO:0000313" key="10">
    <source>
        <dbReference type="EMBL" id="KXB08188.1"/>
    </source>
</evidence>
<organism evidence="10 11">
    <name type="scientific">candidate division MSBL1 archaeon SCGC-AAA382M17</name>
    <dbReference type="NCBI Taxonomy" id="1698284"/>
    <lineage>
        <taxon>Archaea</taxon>
        <taxon>Methanobacteriati</taxon>
        <taxon>Methanobacteriota</taxon>
        <taxon>candidate division MSBL1</taxon>
    </lineage>
</organism>
<evidence type="ECO:0000256" key="2">
    <source>
        <dbReference type="ARBA" id="ARBA00001271"/>
    </source>
</evidence>
<keyword evidence="3" id="KW-0732">Signal</keyword>
<dbReference type="Pfam" id="PF23763">
    <property type="entry name" value="Beta-barrel_GLAA-B_I"/>
    <property type="match status" value="1"/>
</dbReference>
<dbReference type="Pfam" id="PF23764">
    <property type="entry name" value="Beta-barrel_GLAA-B_II"/>
    <property type="match status" value="1"/>
</dbReference>
<dbReference type="EMBL" id="LHYI01000027">
    <property type="protein sequence ID" value="KXB08188.1"/>
    <property type="molecule type" value="Genomic_DNA"/>
</dbReference>
<evidence type="ECO:0000256" key="3">
    <source>
        <dbReference type="ARBA" id="ARBA00022729"/>
    </source>
</evidence>
<keyword evidence="11" id="KW-1185">Reference proteome</keyword>
<evidence type="ECO:0000256" key="6">
    <source>
        <dbReference type="ARBA" id="ARBA00023295"/>
    </source>
</evidence>
<comment type="catalytic activity">
    <reaction evidence="2">
        <text>Hydrolysis of terminal, non-reducing branched (1-&gt;3)-alpha-D-galactosidic residues, producing free D-galactose.</text>
        <dbReference type="EC" id="3.2.1.n1"/>
    </reaction>
</comment>